<feature type="signal peptide" evidence="2">
    <location>
        <begin position="1"/>
        <end position="19"/>
    </location>
</feature>
<protein>
    <recommendedName>
        <fullName evidence="5">Secreted protein</fullName>
    </recommendedName>
</protein>
<comment type="caution">
    <text evidence="3">The sequence shown here is derived from an EMBL/GenBank/DDBJ whole genome shotgun (WGS) entry which is preliminary data.</text>
</comment>
<accession>A0A164MDT6</accession>
<reference evidence="3 4" key="1">
    <citation type="submission" date="2016-03" db="EMBL/GenBank/DDBJ databases">
        <title>EvidentialGene: Evidence-directed Construction of Genes on Genomes.</title>
        <authorList>
            <person name="Gilbert D.G."/>
            <person name="Choi J.-H."/>
            <person name="Mockaitis K."/>
            <person name="Colbourne J."/>
            <person name="Pfrender M."/>
        </authorList>
    </citation>
    <scope>NUCLEOTIDE SEQUENCE [LARGE SCALE GENOMIC DNA]</scope>
    <source>
        <strain evidence="3 4">Xinb3</strain>
        <tissue evidence="3">Complete organism</tissue>
    </source>
</reference>
<name>A0A164MDT6_9CRUS</name>
<keyword evidence="2" id="KW-0732">Signal</keyword>
<evidence type="ECO:0000256" key="2">
    <source>
        <dbReference type="SAM" id="SignalP"/>
    </source>
</evidence>
<dbReference type="Proteomes" id="UP000076858">
    <property type="component" value="Unassembled WGS sequence"/>
</dbReference>
<dbReference type="EMBL" id="LRGB01003024">
    <property type="protein sequence ID" value="KZS04969.1"/>
    <property type="molecule type" value="Genomic_DNA"/>
</dbReference>
<sequence>MSFSFLFFKFCLFRSHTLSTFERLAGSLLKRRSQLGGSDSIMPSCGRDLMERGRQNRHTR</sequence>
<evidence type="ECO:0000313" key="3">
    <source>
        <dbReference type="EMBL" id="KZS04969.1"/>
    </source>
</evidence>
<organism evidence="3 4">
    <name type="scientific">Daphnia magna</name>
    <dbReference type="NCBI Taxonomy" id="35525"/>
    <lineage>
        <taxon>Eukaryota</taxon>
        <taxon>Metazoa</taxon>
        <taxon>Ecdysozoa</taxon>
        <taxon>Arthropoda</taxon>
        <taxon>Crustacea</taxon>
        <taxon>Branchiopoda</taxon>
        <taxon>Diplostraca</taxon>
        <taxon>Cladocera</taxon>
        <taxon>Anomopoda</taxon>
        <taxon>Daphniidae</taxon>
        <taxon>Daphnia</taxon>
    </lineage>
</organism>
<gene>
    <name evidence="3" type="ORF">APZ42_031935</name>
</gene>
<feature type="chain" id="PRO_5007851711" description="Secreted protein" evidence="2">
    <location>
        <begin position="20"/>
        <end position="60"/>
    </location>
</feature>
<proteinExistence type="predicted"/>
<evidence type="ECO:0000313" key="4">
    <source>
        <dbReference type="Proteomes" id="UP000076858"/>
    </source>
</evidence>
<feature type="region of interest" description="Disordered" evidence="1">
    <location>
        <begin position="38"/>
        <end position="60"/>
    </location>
</feature>
<evidence type="ECO:0000256" key="1">
    <source>
        <dbReference type="SAM" id="MobiDB-lite"/>
    </source>
</evidence>
<keyword evidence="4" id="KW-1185">Reference proteome</keyword>
<evidence type="ECO:0008006" key="5">
    <source>
        <dbReference type="Google" id="ProtNLM"/>
    </source>
</evidence>
<dbReference type="AlphaFoldDB" id="A0A164MDT6"/>